<evidence type="ECO:0000313" key="8">
    <source>
        <dbReference type="EMBL" id="MST57905.1"/>
    </source>
</evidence>
<dbReference type="GO" id="GO:0009007">
    <property type="term" value="F:site-specific DNA-methyltransferase (adenine-specific) activity"/>
    <property type="evidence" value="ECO:0007669"/>
    <property type="project" value="UniProtKB-EC"/>
</dbReference>
<organism evidence="8 9">
    <name type="scientific">Waltera intestinalis</name>
    <dbReference type="NCBI Taxonomy" id="2606635"/>
    <lineage>
        <taxon>Bacteria</taxon>
        <taxon>Bacillati</taxon>
        <taxon>Bacillota</taxon>
        <taxon>Clostridia</taxon>
        <taxon>Lachnospirales</taxon>
        <taxon>Lachnospiraceae</taxon>
        <taxon>Waltera</taxon>
    </lineage>
</organism>
<dbReference type="SUPFAM" id="SSF53335">
    <property type="entry name" value="S-adenosyl-L-methionine-dependent methyltransferases"/>
    <property type="match status" value="1"/>
</dbReference>
<evidence type="ECO:0000313" key="9">
    <source>
        <dbReference type="Proteomes" id="UP000476055"/>
    </source>
</evidence>
<keyword evidence="4" id="KW-0949">S-adenosyl-L-methionine</keyword>
<reference evidence="8 9" key="1">
    <citation type="submission" date="2019-08" db="EMBL/GenBank/DDBJ databases">
        <title>In-depth cultivation of the pig gut microbiome towards novel bacterial diversity and tailored functional studies.</title>
        <authorList>
            <person name="Wylensek D."/>
            <person name="Hitch T.C.A."/>
            <person name="Clavel T."/>
        </authorList>
    </citation>
    <scope>NUCLEOTIDE SEQUENCE [LARGE SCALE GENOMIC DNA]</scope>
    <source>
        <strain evidence="8 9">WCA3-601-WT-6H</strain>
    </source>
</reference>
<evidence type="ECO:0000256" key="1">
    <source>
        <dbReference type="ARBA" id="ARBA00011900"/>
    </source>
</evidence>
<dbReference type="GO" id="GO:0009307">
    <property type="term" value="P:DNA restriction-modification system"/>
    <property type="evidence" value="ECO:0007669"/>
    <property type="project" value="UniProtKB-KW"/>
</dbReference>
<dbReference type="Gene3D" id="3.40.50.150">
    <property type="entry name" value="Vaccinia Virus protein VP39"/>
    <property type="match status" value="1"/>
</dbReference>
<dbReference type="EC" id="2.1.1.72" evidence="1"/>
<keyword evidence="9" id="KW-1185">Reference proteome</keyword>
<dbReference type="InterPro" id="IPR029063">
    <property type="entry name" value="SAM-dependent_MTases_sf"/>
</dbReference>
<feature type="domain" description="DNA methylase adenine-specific" evidence="7">
    <location>
        <begin position="98"/>
        <end position="207"/>
    </location>
</feature>
<protein>
    <recommendedName>
        <fullName evidence="1">site-specific DNA-methyltransferase (adenine-specific)</fullName>
        <ecNumber evidence="1">2.1.1.72</ecNumber>
    </recommendedName>
</protein>
<sequence>MDRKKDIIKIIDSMAGRYSAYEVFTDWTKCSALAISNSLAMIHDKVWQRREDEYRATIQKYNDKEREKLVEMFDLLVETLEGTMADVLGQIYMESGMGSKAAGQFFTPYHLSQACANLALLEPDEHGIYRVSEPSCGGGGMIIAVAERMRDQGIDYQRKLQVVAQDLDWKGVYMCYLQLSLLGIKAICVQGDTLHAPYDPRTTEKSHMLITPGQMGVLI</sequence>
<evidence type="ECO:0000256" key="4">
    <source>
        <dbReference type="ARBA" id="ARBA00022691"/>
    </source>
</evidence>
<keyword evidence="5" id="KW-0680">Restriction system</keyword>
<proteinExistence type="predicted"/>
<evidence type="ECO:0000256" key="2">
    <source>
        <dbReference type="ARBA" id="ARBA00022603"/>
    </source>
</evidence>
<dbReference type="PANTHER" id="PTHR42933">
    <property type="entry name" value="SLR6095 PROTEIN"/>
    <property type="match status" value="1"/>
</dbReference>
<dbReference type="InterPro" id="IPR003356">
    <property type="entry name" value="DNA_methylase_A-5"/>
</dbReference>
<name>A0A6L5YI24_9FIRM</name>
<dbReference type="RefSeq" id="WP_154496032.1">
    <property type="nucleotide sequence ID" value="NZ_VUMU01000006.1"/>
</dbReference>
<accession>A0A6L5YI24</accession>
<evidence type="ECO:0000256" key="5">
    <source>
        <dbReference type="ARBA" id="ARBA00022747"/>
    </source>
</evidence>
<dbReference type="GO" id="GO:0032259">
    <property type="term" value="P:methylation"/>
    <property type="evidence" value="ECO:0007669"/>
    <property type="project" value="UniProtKB-KW"/>
</dbReference>
<dbReference type="GO" id="GO:0008170">
    <property type="term" value="F:N-methyltransferase activity"/>
    <property type="evidence" value="ECO:0007669"/>
    <property type="project" value="InterPro"/>
</dbReference>
<dbReference type="Proteomes" id="UP000476055">
    <property type="component" value="Unassembled WGS sequence"/>
</dbReference>
<evidence type="ECO:0000256" key="6">
    <source>
        <dbReference type="ARBA" id="ARBA00047942"/>
    </source>
</evidence>
<dbReference type="PRINTS" id="PR00507">
    <property type="entry name" value="N12N6MTFRASE"/>
</dbReference>
<gene>
    <name evidence="8" type="ORF">FYJ59_06545</name>
</gene>
<dbReference type="Pfam" id="PF02384">
    <property type="entry name" value="N6_Mtase"/>
    <property type="match status" value="1"/>
</dbReference>
<dbReference type="AlphaFoldDB" id="A0A6L5YI24"/>
<comment type="caution">
    <text evidence="8">The sequence shown here is derived from an EMBL/GenBank/DDBJ whole genome shotgun (WGS) entry which is preliminary data.</text>
</comment>
<dbReference type="EMBL" id="VUMU01000006">
    <property type="protein sequence ID" value="MST57905.1"/>
    <property type="molecule type" value="Genomic_DNA"/>
</dbReference>
<evidence type="ECO:0000256" key="3">
    <source>
        <dbReference type="ARBA" id="ARBA00022679"/>
    </source>
</evidence>
<keyword evidence="2 8" id="KW-0489">Methyltransferase</keyword>
<dbReference type="InterPro" id="IPR051537">
    <property type="entry name" value="DNA_Adenine_Mtase"/>
</dbReference>
<comment type="catalytic activity">
    <reaction evidence="6">
        <text>a 2'-deoxyadenosine in DNA + S-adenosyl-L-methionine = an N(6)-methyl-2'-deoxyadenosine in DNA + S-adenosyl-L-homocysteine + H(+)</text>
        <dbReference type="Rhea" id="RHEA:15197"/>
        <dbReference type="Rhea" id="RHEA-COMP:12418"/>
        <dbReference type="Rhea" id="RHEA-COMP:12419"/>
        <dbReference type="ChEBI" id="CHEBI:15378"/>
        <dbReference type="ChEBI" id="CHEBI:57856"/>
        <dbReference type="ChEBI" id="CHEBI:59789"/>
        <dbReference type="ChEBI" id="CHEBI:90615"/>
        <dbReference type="ChEBI" id="CHEBI:90616"/>
        <dbReference type="EC" id="2.1.1.72"/>
    </reaction>
</comment>
<dbReference type="PANTHER" id="PTHR42933:SF3">
    <property type="entry name" value="TYPE I RESTRICTION ENZYME MJAVIII METHYLASE SUBUNIT"/>
    <property type="match status" value="1"/>
</dbReference>
<dbReference type="GO" id="GO:0003677">
    <property type="term" value="F:DNA binding"/>
    <property type="evidence" value="ECO:0007669"/>
    <property type="project" value="InterPro"/>
</dbReference>
<keyword evidence="3 8" id="KW-0808">Transferase</keyword>
<evidence type="ECO:0000259" key="7">
    <source>
        <dbReference type="Pfam" id="PF02384"/>
    </source>
</evidence>